<dbReference type="Pfam" id="PF14478">
    <property type="entry name" value="DUF4430"/>
    <property type="match status" value="1"/>
</dbReference>
<evidence type="ECO:0000313" key="2">
    <source>
        <dbReference type="EMBL" id="OGZ04684.1"/>
    </source>
</evidence>
<reference evidence="2 3" key="1">
    <citation type="journal article" date="2016" name="Nat. Commun.">
        <title>Thousands of microbial genomes shed light on interconnected biogeochemical processes in an aquifer system.</title>
        <authorList>
            <person name="Anantharaman K."/>
            <person name="Brown C.T."/>
            <person name="Hug L.A."/>
            <person name="Sharon I."/>
            <person name="Castelle C.J."/>
            <person name="Probst A.J."/>
            <person name="Thomas B.C."/>
            <person name="Singh A."/>
            <person name="Wilkins M.J."/>
            <person name="Karaoz U."/>
            <person name="Brodie E.L."/>
            <person name="Williams K.H."/>
            <person name="Hubbard S.S."/>
            <person name="Banfield J.F."/>
        </authorList>
    </citation>
    <scope>NUCLEOTIDE SEQUENCE [LARGE SCALE GENOMIC DNA]</scope>
</reference>
<sequence length="154" mass="17469">MKQRLLRSKLIIAVTILSILSGVLIGAFFHKETVVVREGTPDTPAAMSSVNLMIDHGDGTIRTWNTISWHESMSVLNLLETVASAKEIVLLTKNNMNNDRYVASIDGFANTTKGTSTVRWQYWINNTYEPRIASKYYLKPGDIVMWKYVTEQTR</sequence>
<dbReference type="InterPro" id="IPR027954">
    <property type="entry name" value="Transcobalamin-like_C"/>
</dbReference>
<name>A0A1G2CTG3_9BACT</name>
<gene>
    <name evidence="2" type="ORF">A2845_05315</name>
</gene>
<dbReference type="Proteomes" id="UP000177122">
    <property type="component" value="Unassembled WGS sequence"/>
</dbReference>
<comment type="caution">
    <text evidence="2">The sequence shown here is derived from an EMBL/GenBank/DDBJ whole genome shotgun (WGS) entry which is preliminary data.</text>
</comment>
<evidence type="ECO:0000259" key="1">
    <source>
        <dbReference type="Pfam" id="PF14478"/>
    </source>
</evidence>
<dbReference type="Gene3D" id="2.170.130.30">
    <property type="match status" value="1"/>
</dbReference>
<proteinExistence type="predicted"/>
<organism evidence="2 3">
    <name type="scientific">Candidatus Lloydbacteria bacterium RIFCSPHIGHO2_01_FULL_49_22</name>
    <dbReference type="NCBI Taxonomy" id="1798658"/>
    <lineage>
        <taxon>Bacteria</taxon>
        <taxon>Candidatus Lloydiibacteriota</taxon>
    </lineage>
</organism>
<feature type="domain" description="Transcobalamin-like C-terminal" evidence="1">
    <location>
        <begin position="95"/>
        <end position="149"/>
    </location>
</feature>
<accession>A0A1G2CTG3</accession>
<dbReference type="AlphaFoldDB" id="A0A1G2CTG3"/>
<evidence type="ECO:0000313" key="3">
    <source>
        <dbReference type="Proteomes" id="UP000177122"/>
    </source>
</evidence>
<protein>
    <recommendedName>
        <fullName evidence="1">Transcobalamin-like C-terminal domain-containing protein</fullName>
    </recommendedName>
</protein>
<dbReference type="EMBL" id="MHLI01000022">
    <property type="protein sequence ID" value="OGZ04684.1"/>
    <property type="molecule type" value="Genomic_DNA"/>
</dbReference>